<sequence length="323" mass="34399">MVYEIVSPKVSGAVLADFERLAELARRQDGASPFSEQTFVELRKAAAGADASVQLFEARQAGAPLGFAALVREGELWVLEAAVAPKSRGQGLGSALIGAAVEATGDEPLRAWVHGGSDTSSPALQAATHLADKLGWRPTRELYKLGLALTDEARASVRAVAQARPLPADLALTTYTPDRAEAWVQVNAQAFAHHPEQGRLTLDDLVARTDSDWFRAEGFFLAVDKDGQLAGFHWTKIPTGQGERPEGEVYAVGIAPAWQGKGLGKALTLAGMAYLADAADESSTPLERIVLYVDADNTAAVALYRSLGFTPLTIDRQYAPAHP</sequence>
<feature type="binding site" evidence="4">
    <location>
        <begin position="81"/>
        <end position="83"/>
    </location>
    <ligand>
        <name>acetyl-CoA</name>
        <dbReference type="ChEBI" id="CHEBI:57288"/>
        <label>1</label>
    </ligand>
</feature>
<feature type="binding site" evidence="4">
    <location>
        <begin position="252"/>
        <end position="254"/>
    </location>
    <ligand>
        <name>acetyl-CoA</name>
        <dbReference type="ChEBI" id="CHEBI:57288"/>
        <label>2</label>
    </ligand>
</feature>
<evidence type="ECO:0000256" key="3">
    <source>
        <dbReference type="ARBA" id="ARBA00023315"/>
    </source>
</evidence>
<dbReference type="PANTHER" id="PTHR43617:SF31">
    <property type="entry name" value="MYCOTHIOL ACETYLTRANSFERASE"/>
    <property type="match status" value="1"/>
</dbReference>
<comment type="caution">
    <text evidence="4">Lacks conserved residue(s) required for the propagation of feature annotation.</text>
</comment>
<comment type="caution">
    <text evidence="6">The sequence shown here is derived from an EMBL/GenBank/DDBJ whole genome shotgun (WGS) entry which is preliminary data.</text>
</comment>
<dbReference type="PIRSF" id="PIRSF021524">
    <property type="entry name" value="MSH_acetyltransferase"/>
    <property type="match status" value="1"/>
</dbReference>
<dbReference type="InterPro" id="IPR050276">
    <property type="entry name" value="MshD_Acetyltransferase"/>
</dbReference>
<reference evidence="6" key="2">
    <citation type="submission" date="2021-04" db="EMBL/GenBank/DDBJ databases">
        <authorList>
            <person name="Gilroy R."/>
        </authorList>
    </citation>
    <scope>NUCLEOTIDE SEQUENCE</scope>
    <source>
        <strain evidence="6">ChiHjej12B11-9195</strain>
    </source>
</reference>
<comment type="function">
    <text evidence="4">Catalyzes the transfer of acetyl from acetyl-CoA to desacetylmycothiol (Cys-GlcN-Ins) to form mycothiol.</text>
</comment>
<feature type="domain" description="N-acetyltransferase" evidence="5">
    <location>
        <begin position="170"/>
        <end position="323"/>
    </location>
</feature>
<feature type="binding site" evidence="4">
    <location>
        <position position="292"/>
    </location>
    <ligand>
        <name>1D-myo-inositol 2-(L-cysteinylamino)-2-deoxy-alpha-D-glucopyranoside</name>
        <dbReference type="ChEBI" id="CHEBI:58887"/>
    </ligand>
</feature>
<keyword evidence="2 4" id="KW-0677">Repeat</keyword>
<evidence type="ECO:0000259" key="5">
    <source>
        <dbReference type="PROSITE" id="PS51186"/>
    </source>
</evidence>
<dbReference type="EMBL" id="DXCN01000040">
    <property type="protein sequence ID" value="HIY95011.1"/>
    <property type="molecule type" value="Genomic_DNA"/>
</dbReference>
<protein>
    <recommendedName>
        <fullName evidence="4">Mycothiol acetyltransferase</fullName>
        <shortName evidence="4">MSH acetyltransferase</shortName>
        <ecNumber evidence="4">2.3.1.189</ecNumber>
    </recommendedName>
    <alternativeName>
        <fullName evidence="4">Mycothiol synthase</fullName>
    </alternativeName>
</protein>
<dbReference type="GO" id="GO:0035447">
    <property type="term" value="F:mycothiol synthase activity"/>
    <property type="evidence" value="ECO:0007669"/>
    <property type="project" value="UniProtKB-UniRule"/>
</dbReference>
<dbReference type="AlphaFoldDB" id="A0A9D2CQY0"/>
<proteinExistence type="inferred from homology"/>
<keyword evidence="3 4" id="KW-0012">Acyltransferase</keyword>
<dbReference type="Pfam" id="PF00583">
    <property type="entry name" value="Acetyltransf_1"/>
    <property type="match status" value="2"/>
</dbReference>
<name>A0A9D2CQY0_9MICC</name>
<gene>
    <name evidence="4 6" type="primary">mshD</name>
    <name evidence="6" type="ORF">H9821_05020</name>
</gene>
<feature type="domain" description="N-acetyltransferase" evidence="5">
    <location>
        <begin position="1"/>
        <end position="156"/>
    </location>
</feature>
<evidence type="ECO:0000313" key="7">
    <source>
        <dbReference type="Proteomes" id="UP000824134"/>
    </source>
</evidence>
<dbReference type="InterPro" id="IPR017813">
    <property type="entry name" value="Mycothiol_AcTrfase"/>
</dbReference>
<dbReference type="CDD" id="cd04301">
    <property type="entry name" value="NAT_SF"/>
    <property type="match status" value="2"/>
</dbReference>
<dbReference type="Proteomes" id="UP000824134">
    <property type="component" value="Unassembled WGS sequence"/>
</dbReference>
<dbReference type="PANTHER" id="PTHR43617">
    <property type="entry name" value="L-AMINO ACID N-ACETYLTRANSFERASE"/>
    <property type="match status" value="1"/>
</dbReference>
<dbReference type="EC" id="2.3.1.189" evidence="4"/>
<feature type="binding site" evidence="4">
    <location>
        <position position="248"/>
    </location>
    <ligand>
        <name>1D-myo-inositol 2-(L-cysteinylamino)-2-deoxy-alpha-D-glucopyranoside</name>
        <dbReference type="ChEBI" id="CHEBI:58887"/>
    </ligand>
</feature>
<dbReference type="HAMAP" id="MF_01698">
    <property type="entry name" value="MshD"/>
    <property type="match status" value="1"/>
</dbReference>
<feature type="binding site" evidence="4">
    <location>
        <position position="36"/>
    </location>
    <ligand>
        <name>1D-myo-inositol 2-(L-cysteinylamino)-2-deoxy-alpha-D-glucopyranoside</name>
        <dbReference type="ChEBI" id="CHEBI:58887"/>
    </ligand>
</feature>
<dbReference type="GO" id="GO:0010125">
    <property type="term" value="P:mycothiol biosynthetic process"/>
    <property type="evidence" value="ECO:0007669"/>
    <property type="project" value="UniProtKB-UniRule"/>
</dbReference>
<dbReference type="PROSITE" id="PS51186">
    <property type="entry name" value="GNAT"/>
    <property type="match status" value="2"/>
</dbReference>
<accession>A0A9D2CQY0</accession>
<dbReference type="InterPro" id="IPR000182">
    <property type="entry name" value="GNAT_dom"/>
</dbReference>
<keyword evidence="1 4" id="KW-0808">Transferase</keyword>
<feature type="binding site" evidence="4">
    <location>
        <begin position="259"/>
        <end position="265"/>
    </location>
    <ligand>
        <name>acetyl-CoA</name>
        <dbReference type="ChEBI" id="CHEBI:57288"/>
        <label>2</label>
    </ligand>
</feature>
<reference evidence="6" key="1">
    <citation type="journal article" date="2021" name="PeerJ">
        <title>Extensive microbial diversity within the chicken gut microbiome revealed by metagenomics and culture.</title>
        <authorList>
            <person name="Gilroy R."/>
            <person name="Ravi A."/>
            <person name="Getino M."/>
            <person name="Pursley I."/>
            <person name="Horton D.L."/>
            <person name="Alikhan N.F."/>
            <person name="Baker D."/>
            <person name="Gharbi K."/>
            <person name="Hall N."/>
            <person name="Watson M."/>
            <person name="Adriaenssens E.M."/>
            <person name="Foster-Nyarko E."/>
            <person name="Jarju S."/>
            <person name="Secka A."/>
            <person name="Antonio M."/>
            <person name="Oren A."/>
            <person name="Chaudhuri R.R."/>
            <person name="La Ragione R."/>
            <person name="Hildebrand F."/>
            <person name="Pallen M.J."/>
        </authorList>
    </citation>
    <scope>NUCLEOTIDE SEQUENCE</scope>
    <source>
        <strain evidence="6">ChiHjej12B11-9195</strain>
    </source>
</reference>
<feature type="binding site" evidence="4">
    <location>
        <position position="236"/>
    </location>
    <ligand>
        <name>1D-myo-inositol 2-(L-cysteinylamino)-2-deoxy-alpha-D-glucopyranoside</name>
        <dbReference type="ChEBI" id="CHEBI:58887"/>
    </ligand>
</feature>
<comment type="similarity">
    <text evidence="4">Belongs to the acetyltransferase family. MshD subfamily.</text>
</comment>
<comment type="catalytic activity">
    <reaction evidence="4">
        <text>1D-myo-inositol 2-(L-cysteinylamino)-2-deoxy-alpha-D-glucopyranoside + acetyl-CoA = mycothiol + CoA + H(+)</text>
        <dbReference type="Rhea" id="RHEA:26172"/>
        <dbReference type="ChEBI" id="CHEBI:15378"/>
        <dbReference type="ChEBI" id="CHEBI:16768"/>
        <dbReference type="ChEBI" id="CHEBI:57287"/>
        <dbReference type="ChEBI" id="CHEBI:57288"/>
        <dbReference type="ChEBI" id="CHEBI:58887"/>
        <dbReference type="EC" id="2.3.1.189"/>
    </reaction>
</comment>
<dbReference type="NCBIfam" id="TIGR03448">
    <property type="entry name" value="mycothiol_MshD"/>
    <property type="match status" value="1"/>
</dbReference>
<evidence type="ECO:0000256" key="4">
    <source>
        <dbReference type="HAMAP-Rule" id="MF_01698"/>
    </source>
</evidence>
<dbReference type="InterPro" id="IPR016181">
    <property type="entry name" value="Acyl_CoA_acyltransferase"/>
</dbReference>
<evidence type="ECO:0000313" key="6">
    <source>
        <dbReference type="EMBL" id="HIY95011.1"/>
    </source>
</evidence>
<dbReference type="SUPFAM" id="SSF55729">
    <property type="entry name" value="Acyl-CoA N-acyltransferases (Nat)"/>
    <property type="match status" value="2"/>
</dbReference>
<comment type="subunit">
    <text evidence="4">Monomer.</text>
</comment>
<feature type="binding site" evidence="4">
    <location>
        <position position="196"/>
    </location>
    <ligand>
        <name>1D-myo-inositol 2-(L-cysteinylamino)-2-deoxy-alpha-D-glucopyranoside</name>
        <dbReference type="ChEBI" id="CHEBI:58887"/>
    </ligand>
</feature>
<evidence type="ECO:0000256" key="2">
    <source>
        <dbReference type="ARBA" id="ARBA00022737"/>
    </source>
</evidence>
<evidence type="ECO:0000256" key="1">
    <source>
        <dbReference type="ARBA" id="ARBA00022679"/>
    </source>
</evidence>
<dbReference type="GO" id="GO:0008999">
    <property type="term" value="F:protein-N-terminal-alanine acetyltransferase activity"/>
    <property type="evidence" value="ECO:0007669"/>
    <property type="project" value="TreeGrafter"/>
</dbReference>
<dbReference type="Gene3D" id="3.40.630.30">
    <property type="match status" value="1"/>
</dbReference>
<organism evidence="6 7">
    <name type="scientific">Candidatus Rothia avicola</name>
    <dbReference type="NCBI Taxonomy" id="2840478"/>
    <lineage>
        <taxon>Bacteria</taxon>
        <taxon>Bacillati</taxon>
        <taxon>Actinomycetota</taxon>
        <taxon>Actinomycetes</taxon>
        <taxon>Micrococcales</taxon>
        <taxon>Micrococcaceae</taxon>
        <taxon>Rothia</taxon>
    </lineage>
</organism>